<organism evidence="10 11">
    <name type="scientific">Lutzomyia longipalpis</name>
    <name type="common">Sand fly</name>
    <dbReference type="NCBI Taxonomy" id="7200"/>
    <lineage>
        <taxon>Eukaryota</taxon>
        <taxon>Metazoa</taxon>
        <taxon>Ecdysozoa</taxon>
        <taxon>Arthropoda</taxon>
        <taxon>Hexapoda</taxon>
        <taxon>Insecta</taxon>
        <taxon>Pterygota</taxon>
        <taxon>Neoptera</taxon>
        <taxon>Endopterygota</taxon>
        <taxon>Diptera</taxon>
        <taxon>Nematocera</taxon>
        <taxon>Psychodoidea</taxon>
        <taxon>Psychodidae</taxon>
        <taxon>Lutzomyia</taxon>
        <taxon>Lutzomyia</taxon>
    </lineage>
</organism>
<evidence type="ECO:0000256" key="8">
    <source>
        <dbReference type="ARBA" id="ARBA00037847"/>
    </source>
</evidence>
<dbReference type="InterPro" id="IPR045885">
    <property type="entry name" value="GalNAc-T"/>
</dbReference>
<evidence type="ECO:0000256" key="5">
    <source>
        <dbReference type="ARBA" id="ARBA00022989"/>
    </source>
</evidence>
<dbReference type="VEuPathDB" id="VectorBase:LLONM1_003351"/>
<dbReference type="Pfam" id="PF00535">
    <property type="entry name" value="Glycos_transf_2"/>
    <property type="match status" value="1"/>
</dbReference>
<evidence type="ECO:0000313" key="11">
    <source>
        <dbReference type="Proteomes" id="UP000092461"/>
    </source>
</evidence>
<evidence type="ECO:0000256" key="1">
    <source>
        <dbReference type="ARBA" id="ARBA00004606"/>
    </source>
</evidence>
<keyword evidence="6" id="KW-0472">Membrane</keyword>
<dbReference type="SUPFAM" id="SSF53448">
    <property type="entry name" value="Nucleotide-diphospho-sugar transferases"/>
    <property type="match status" value="1"/>
</dbReference>
<dbReference type="InterPro" id="IPR029044">
    <property type="entry name" value="Nucleotide-diphossugar_trans"/>
</dbReference>
<protein>
    <recommendedName>
        <fullName evidence="9">Glycosyltransferase 2-like domain-containing protein</fullName>
    </recommendedName>
</protein>
<keyword evidence="3" id="KW-0812">Transmembrane</keyword>
<dbReference type="EnsemblMetazoa" id="LLOJ001128-RA">
    <property type="protein sequence ID" value="LLOJ001128-PA"/>
    <property type="gene ID" value="LLOJ001128"/>
</dbReference>
<dbReference type="AlphaFoldDB" id="A0A1B0CAR6"/>
<reference evidence="10" key="1">
    <citation type="submission" date="2020-05" db="UniProtKB">
        <authorList>
            <consortium name="EnsemblMetazoa"/>
        </authorList>
    </citation>
    <scope>IDENTIFICATION</scope>
    <source>
        <strain evidence="10">Jacobina</strain>
    </source>
</reference>
<evidence type="ECO:0000256" key="3">
    <source>
        <dbReference type="ARBA" id="ARBA00022692"/>
    </source>
</evidence>
<dbReference type="EMBL" id="AJWK01004212">
    <property type="status" value="NOT_ANNOTATED_CDS"/>
    <property type="molecule type" value="Genomic_DNA"/>
</dbReference>
<dbReference type="GO" id="GO:0005794">
    <property type="term" value="C:Golgi apparatus"/>
    <property type="evidence" value="ECO:0007669"/>
    <property type="project" value="TreeGrafter"/>
</dbReference>
<dbReference type="PANTHER" id="PTHR11675">
    <property type="entry name" value="N-ACETYLGALACTOSAMINYLTRANSFERASE"/>
    <property type="match status" value="1"/>
</dbReference>
<dbReference type="GO" id="GO:0004653">
    <property type="term" value="F:polypeptide N-acetylgalactosaminyltransferase activity"/>
    <property type="evidence" value="ECO:0007669"/>
    <property type="project" value="TreeGrafter"/>
</dbReference>
<evidence type="ECO:0000256" key="2">
    <source>
        <dbReference type="ARBA" id="ARBA00005680"/>
    </source>
</evidence>
<dbReference type="GO" id="GO:0006493">
    <property type="term" value="P:protein O-linked glycosylation"/>
    <property type="evidence" value="ECO:0007669"/>
    <property type="project" value="TreeGrafter"/>
</dbReference>
<comment type="similarity">
    <text evidence="2">Belongs to the glycosyltransferase 2 family. GalNAc-T subfamily.</text>
</comment>
<dbReference type="EMBL" id="AJWK01004211">
    <property type="status" value="NOT_ANNOTATED_CDS"/>
    <property type="molecule type" value="Genomic_DNA"/>
</dbReference>
<keyword evidence="7" id="KW-1015">Disulfide bond</keyword>
<name>A0A1B0CAR6_LUTLO</name>
<dbReference type="VEuPathDB" id="VectorBase:LLOJ001128"/>
<dbReference type="EMBL" id="AJWK01004213">
    <property type="status" value="NOT_ANNOTATED_CDS"/>
    <property type="molecule type" value="Genomic_DNA"/>
</dbReference>
<dbReference type="Proteomes" id="UP000092461">
    <property type="component" value="Unassembled WGS sequence"/>
</dbReference>
<dbReference type="InterPro" id="IPR001173">
    <property type="entry name" value="Glyco_trans_2-like"/>
</dbReference>
<evidence type="ECO:0000313" key="10">
    <source>
        <dbReference type="EnsemblMetazoa" id="LLOJ001128-PA"/>
    </source>
</evidence>
<evidence type="ECO:0000256" key="4">
    <source>
        <dbReference type="ARBA" id="ARBA00022968"/>
    </source>
</evidence>
<sequence length="263" mass="30119">CRKKKWKRDLPATSVIITFHNEARSTLLRTIVSVLNRSPEHLIKEIILVDDFSDHPDDGLELAKINKVRVIRNEKREGLVRSRVRGADAAIANVLTFLDSHCECNENWLEPLLERVAEDPTRVVCPVIDVISMDTFQYIGASADLRGGFDWNLVFKWEYLNPGERQARLKDPTEAIRTPMIAGGLFVIDKTYFERLGKYDTKMDVWGGENLEISFRVWQCGGSLEIIPCSRVGHVFRKRHPYTFPGGSGNVFARNTRRAAEYR</sequence>
<feature type="domain" description="Glycosyltransferase 2-like" evidence="9">
    <location>
        <begin position="14"/>
        <end position="193"/>
    </location>
</feature>
<keyword evidence="4" id="KW-0735">Signal-anchor</keyword>
<dbReference type="CDD" id="cd02510">
    <property type="entry name" value="pp-GalNAc-T"/>
    <property type="match status" value="1"/>
</dbReference>
<proteinExistence type="inferred from homology"/>
<dbReference type="GO" id="GO:0016020">
    <property type="term" value="C:membrane"/>
    <property type="evidence" value="ECO:0007669"/>
    <property type="project" value="UniProtKB-SubCell"/>
</dbReference>
<keyword evidence="5" id="KW-1133">Transmembrane helix</keyword>
<accession>A0A1B0CAR6</accession>
<evidence type="ECO:0000256" key="7">
    <source>
        <dbReference type="ARBA" id="ARBA00023157"/>
    </source>
</evidence>
<keyword evidence="11" id="KW-1185">Reference proteome</keyword>
<comment type="subcellular location">
    <subcellularLocation>
        <location evidence="8">Endomembrane system</location>
        <topology evidence="8">Single-pass membrane protein</topology>
    </subcellularLocation>
    <subcellularLocation>
        <location evidence="1">Membrane</location>
        <topology evidence="1">Single-pass type II membrane protein</topology>
    </subcellularLocation>
</comment>
<dbReference type="Gene3D" id="3.90.550.10">
    <property type="entry name" value="Spore Coat Polysaccharide Biosynthesis Protein SpsA, Chain A"/>
    <property type="match status" value="1"/>
</dbReference>
<evidence type="ECO:0000259" key="9">
    <source>
        <dbReference type="Pfam" id="PF00535"/>
    </source>
</evidence>
<dbReference type="PANTHER" id="PTHR11675:SF119">
    <property type="entry name" value="POLYPEPTIDE N-ACETYLGALACTOSAMINYLTRANSFERASE 2"/>
    <property type="match status" value="1"/>
</dbReference>
<evidence type="ECO:0000256" key="6">
    <source>
        <dbReference type="ARBA" id="ARBA00023136"/>
    </source>
</evidence>